<dbReference type="Gene3D" id="3.30.450.20">
    <property type="entry name" value="PAS domain"/>
    <property type="match status" value="1"/>
</dbReference>
<protein>
    <submittedName>
        <fullName evidence="6">Chemotaxis protein</fullName>
    </submittedName>
</protein>
<organism evidence="6 7">
    <name type="scientific">Priestia koreensis</name>
    <dbReference type="NCBI Taxonomy" id="284581"/>
    <lineage>
        <taxon>Bacteria</taxon>
        <taxon>Bacillati</taxon>
        <taxon>Bacillota</taxon>
        <taxon>Bacilli</taxon>
        <taxon>Bacillales</taxon>
        <taxon>Bacillaceae</taxon>
        <taxon>Priestia</taxon>
    </lineage>
</organism>
<dbReference type="PROSITE" id="PS50111">
    <property type="entry name" value="CHEMOTAXIS_TRANSDUC_2"/>
    <property type="match status" value="1"/>
</dbReference>
<feature type="domain" description="Methyl-accepting transducer" evidence="4">
    <location>
        <begin position="134"/>
        <end position="302"/>
    </location>
</feature>
<dbReference type="GO" id="GO:0007165">
    <property type="term" value="P:signal transduction"/>
    <property type="evidence" value="ECO:0007669"/>
    <property type="project" value="UniProtKB-KW"/>
</dbReference>
<dbReference type="SUPFAM" id="SSF55785">
    <property type="entry name" value="PYP-like sensor domain (PAS domain)"/>
    <property type="match status" value="1"/>
</dbReference>
<dbReference type="PANTHER" id="PTHR32089">
    <property type="entry name" value="METHYL-ACCEPTING CHEMOTAXIS PROTEIN MCPB"/>
    <property type="match status" value="1"/>
</dbReference>
<dbReference type="InterPro" id="IPR004090">
    <property type="entry name" value="Chemotax_Me-accpt_rcpt"/>
</dbReference>
<dbReference type="CDD" id="cd00130">
    <property type="entry name" value="PAS"/>
    <property type="match status" value="1"/>
</dbReference>
<dbReference type="InterPro" id="IPR000700">
    <property type="entry name" value="PAS-assoc_C"/>
</dbReference>
<dbReference type="InterPro" id="IPR000014">
    <property type="entry name" value="PAS"/>
</dbReference>
<keyword evidence="7" id="KW-1185">Reference proteome</keyword>
<evidence type="ECO:0000259" key="5">
    <source>
        <dbReference type="PROSITE" id="PS50113"/>
    </source>
</evidence>
<dbReference type="GO" id="GO:0004888">
    <property type="term" value="F:transmembrane signaling receptor activity"/>
    <property type="evidence" value="ECO:0007669"/>
    <property type="project" value="InterPro"/>
</dbReference>
<dbReference type="PANTHER" id="PTHR32089:SF112">
    <property type="entry name" value="LYSOZYME-LIKE PROTEIN-RELATED"/>
    <property type="match status" value="1"/>
</dbReference>
<reference evidence="7" key="1">
    <citation type="submission" date="2015-08" db="EMBL/GenBank/DDBJ databases">
        <title>Fjat-14210 dsm16467.</title>
        <authorList>
            <person name="Liu B."/>
            <person name="Wang J."/>
            <person name="Zhu Y."/>
            <person name="Liu G."/>
            <person name="Chen Q."/>
            <person name="Chen Z."/>
            <person name="Lan J."/>
            <person name="Che J."/>
            <person name="Ge C."/>
            <person name="Shi H."/>
            <person name="Pan Z."/>
            <person name="Liu X."/>
        </authorList>
    </citation>
    <scope>NUCLEOTIDE SEQUENCE [LARGE SCALE GENOMIC DNA]</scope>
    <source>
        <strain evidence="7">DSM 16467</strain>
    </source>
</reference>
<dbReference type="SMART" id="SM00283">
    <property type="entry name" value="MA"/>
    <property type="match status" value="1"/>
</dbReference>
<dbReference type="InterPro" id="IPR013656">
    <property type="entry name" value="PAS_4"/>
</dbReference>
<comment type="similarity">
    <text evidence="2">Belongs to the methyl-accepting chemotaxis (MCP) protein family.</text>
</comment>
<evidence type="ECO:0000313" key="7">
    <source>
        <dbReference type="Proteomes" id="UP000037558"/>
    </source>
</evidence>
<evidence type="ECO:0000256" key="3">
    <source>
        <dbReference type="PROSITE-ProRule" id="PRU00284"/>
    </source>
</evidence>
<feature type="domain" description="PAC" evidence="5">
    <location>
        <begin position="80"/>
        <end position="135"/>
    </location>
</feature>
<sequence>MLKQKDEVTNDLFVEAVTRNLAVIRFSLDRTVLFVNDLFAATMGYQPEEMLGMHHRQFCFPSFANSREYEAFWGRLLSGKSFQDKIERKDAKGSPIWLEATYMPIFDESGRRVISIAKIATNVTSRQSMINIVTSDLQDMAEELSERASSGIKHGTAVMELINQVTSVSEGNSEILLGLQKQASEVHSIVKTIREIAMQTNLLAINASIEAARVGEHGRGFEVVAKEVRKLSISVEKSIGEIRDNVEKMTAEVGKITSGTERVQHDIKTSQQRIKTTVEEFKELSSASKKLEEHAQRFKTMI</sequence>
<keyword evidence="1 3" id="KW-0807">Transducer</keyword>
<dbReference type="Gene3D" id="1.10.287.950">
    <property type="entry name" value="Methyl-accepting chemotaxis protein"/>
    <property type="match status" value="1"/>
</dbReference>
<dbReference type="EMBL" id="LILC01000035">
    <property type="protein sequence ID" value="KOO40388.1"/>
    <property type="molecule type" value="Genomic_DNA"/>
</dbReference>
<accession>A0A0M0KPS5</accession>
<dbReference type="InterPro" id="IPR035965">
    <property type="entry name" value="PAS-like_dom_sf"/>
</dbReference>
<dbReference type="InterPro" id="IPR004089">
    <property type="entry name" value="MCPsignal_dom"/>
</dbReference>
<dbReference type="Pfam" id="PF00015">
    <property type="entry name" value="MCPsignal"/>
    <property type="match status" value="1"/>
</dbReference>
<evidence type="ECO:0000313" key="6">
    <source>
        <dbReference type="EMBL" id="KOO40388.1"/>
    </source>
</evidence>
<evidence type="ECO:0000259" key="4">
    <source>
        <dbReference type="PROSITE" id="PS50111"/>
    </source>
</evidence>
<dbReference type="Pfam" id="PF08448">
    <property type="entry name" value="PAS_4"/>
    <property type="match status" value="1"/>
</dbReference>
<comment type="caution">
    <text evidence="6">The sequence shown here is derived from an EMBL/GenBank/DDBJ whole genome shotgun (WGS) entry which is preliminary data.</text>
</comment>
<dbReference type="Proteomes" id="UP000037558">
    <property type="component" value="Unassembled WGS sequence"/>
</dbReference>
<dbReference type="RefSeq" id="WP_053403454.1">
    <property type="nucleotide sequence ID" value="NZ_LILC01000035.1"/>
</dbReference>
<dbReference type="PROSITE" id="PS50113">
    <property type="entry name" value="PAC"/>
    <property type="match status" value="1"/>
</dbReference>
<dbReference type="STRING" id="284581.AMD01_21245"/>
<name>A0A0M0KPS5_9BACI</name>
<dbReference type="SUPFAM" id="SSF58104">
    <property type="entry name" value="Methyl-accepting chemotaxis protein (MCP) signaling domain"/>
    <property type="match status" value="1"/>
</dbReference>
<dbReference type="OrthoDB" id="9765776at2"/>
<dbReference type="GO" id="GO:0006935">
    <property type="term" value="P:chemotaxis"/>
    <property type="evidence" value="ECO:0007669"/>
    <property type="project" value="InterPro"/>
</dbReference>
<evidence type="ECO:0000256" key="2">
    <source>
        <dbReference type="ARBA" id="ARBA00029447"/>
    </source>
</evidence>
<gene>
    <name evidence="6" type="ORF">AMD01_21245</name>
</gene>
<evidence type="ECO:0000256" key="1">
    <source>
        <dbReference type="ARBA" id="ARBA00023224"/>
    </source>
</evidence>
<proteinExistence type="inferred from homology"/>
<dbReference type="NCBIfam" id="TIGR00229">
    <property type="entry name" value="sensory_box"/>
    <property type="match status" value="1"/>
</dbReference>
<dbReference type="AlphaFoldDB" id="A0A0M0KPS5"/>
<dbReference type="PATRIC" id="fig|284581.3.peg.1729"/>
<dbReference type="PRINTS" id="PR00260">
    <property type="entry name" value="CHEMTRNSDUCR"/>
</dbReference>
<dbReference type="GO" id="GO:0016020">
    <property type="term" value="C:membrane"/>
    <property type="evidence" value="ECO:0007669"/>
    <property type="project" value="InterPro"/>
</dbReference>